<protein>
    <submittedName>
        <fullName evidence="1">Uncharacterized protein</fullName>
    </submittedName>
</protein>
<dbReference type="EMBL" id="BGZK01000155">
    <property type="protein sequence ID" value="GBP23936.1"/>
    <property type="molecule type" value="Genomic_DNA"/>
</dbReference>
<sequence>MDGRGKGRGIGIGIESQSGIERERGIGIGIEGKSGIEKERGIVTGIESESGIEKGRGIGIGIESESGIETQRGIGIKFADPDKTLPYPVAVYSAFRLLCEKESRITINDLGLGQMLPLRRWSACVPASPVFTKRVEISRRKKITPPAQRTCAAAAQRWRALPSRTGFDSDNGRIKHKVFFLNLSHVKPFAPYLGEHAKPSVPEVVIALTIAIGNRFS</sequence>
<evidence type="ECO:0000313" key="1">
    <source>
        <dbReference type="EMBL" id="GBP23936.1"/>
    </source>
</evidence>
<gene>
    <name evidence="1" type="ORF">EVAR_17573_1</name>
</gene>
<proteinExistence type="predicted"/>
<keyword evidence="2" id="KW-1185">Reference proteome</keyword>
<evidence type="ECO:0000313" key="2">
    <source>
        <dbReference type="Proteomes" id="UP000299102"/>
    </source>
</evidence>
<organism evidence="1 2">
    <name type="scientific">Eumeta variegata</name>
    <name type="common">Bagworm moth</name>
    <name type="synonym">Eumeta japonica</name>
    <dbReference type="NCBI Taxonomy" id="151549"/>
    <lineage>
        <taxon>Eukaryota</taxon>
        <taxon>Metazoa</taxon>
        <taxon>Ecdysozoa</taxon>
        <taxon>Arthropoda</taxon>
        <taxon>Hexapoda</taxon>
        <taxon>Insecta</taxon>
        <taxon>Pterygota</taxon>
        <taxon>Neoptera</taxon>
        <taxon>Endopterygota</taxon>
        <taxon>Lepidoptera</taxon>
        <taxon>Glossata</taxon>
        <taxon>Ditrysia</taxon>
        <taxon>Tineoidea</taxon>
        <taxon>Psychidae</taxon>
        <taxon>Oiketicinae</taxon>
        <taxon>Eumeta</taxon>
    </lineage>
</organism>
<dbReference type="AlphaFoldDB" id="A0A4C1UDB6"/>
<accession>A0A4C1UDB6</accession>
<reference evidence="1 2" key="1">
    <citation type="journal article" date="2019" name="Commun. Biol.">
        <title>The bagworm genome reveals a unique fibroin gene that provides high tensile strength.</title>
        <authorList>
            <person name="Kono N."/>
            <person name="Nakamura H."/>
            <person name="Ohtoshi R."/>
            <person name="Tomita M."/>
            <person name="Numata K."/>
            <person name="Arakawa K."/>
        </authorList>
    </citation>
    <scope>NUCLEOTIDE SEQUENCE [LARGE SCALE GENOMIC DNA]</scope>
</reference>
<comment type="caution">
    <text evidence="1">The sequence shown here is derived from an EMBL/GenBank/DDBJ whole genome shotgun (WGS) entry which is preliminary data.</text>
</comment>
<name>A0A4C1UDB6_EUMVA</name>
<dbReference type="Proteomes" id="UP000299102">
    <property type="component" value="Unassembled WGS sequence"/>
</dbReference>